<accession>A0AA35Y371</accession>
<gene>
    <name evidence="1" type="ORF">LMG32879_003178</name>
</gene>
<evidence type="ECO:0000313" key="2">
    <source>
        <dbReference type="Proteomes" id="UP001176960"/>
    </source>
</evidence>
<proteinExistence type="predicted"/>
<reference evidence="1" key="1">
    <citation type="submission" date="2023-03" db="EMBL/GenBank/DDBJ databases">
        <authorList>
            <person name="Cleenwerck I."/>
        </authorList>
    </citation>
    <scope>NUCLEOTIDE SEQUENCE</scope>
    <source>
        <strain evidence="1">LMG 32879</strain>
    </source>
</reference>
<dbReference type="SUPFAM" id="SSF88697">
    <property type="entry name" value="PUA domain-like"/>
    <property type="match status" value="1"/>
</dbReference>
<evidence type="ECO:0000313" key="1">
    <source>
        <dbReference type="EMBL" id="CAI9122318.1"/>
    </source>
</evidence>
<protein>
    <recommendedName>
        <fullName evidence="3">ASCH domain-containing protein</fullName>
    </recommendedName>
</protein>
<dbReference type="Proteomes" id="UP001176960">
    <property type="component" value="Unassembled WGS sequence"/>
</dbReference>
<sequence length="139" mass="16275">MRVLLSINPVHVKNIMKGIKKFEFRRKIFARKNITTVVIYSTMPVGKIVGEFDIEEIFEDEPERLWESTAQGSGISKDFFDAYFDGREKGYALKIGELRIFDEPIVPSDIIEDFTPPQSYMYITGYGKEIRRQQQWNLI</sequence>
<name>A0AA35Y371_9PROT</name>
<dbReference type="InterPro" id="IPR015947">
    <property type="entry name" value="PUA-like_sf"/>
</dbReference>
<dbReference type="RefSeq" id="WP_289840530.1">
    <property type="nucleotide sequence ID" value="NZ_CATKSH010000046.1"/>
</dbReference>
<dbReference type="Gene3D" id="2.30.130.30">
    <property type="entry name" value="Hypothetical protein"/>
    <property type="match status" value="1"/>
</dbReference>
<keyword evidence="2" id="KW-1185">Reference proteome</keyword>
<dbReference type="AlphaFoldDB" id="A0AA35Y371"/>
<organism evidence="1 2">
    <name type="scientific">Brytella acorum</name>
    <dbReference type="NCBI Taxonomy" id="2959299"/>
    <lineage>
        <taxon>Bacteria</taxon>
        <taxon>Pseudomonadati</taxon>
        <taxon>Pseudomonadota</taxon>
        <taxon>Alphaproteobacteria</taxon>
        <taxon>Acetobacterales</taxon>
        <taxon>Acetobacteraceae</taxon>
        <taxon>Brytella</taxon>
    </lineage>
</organism>
<dbReference type="EMBL" id="CATKSH010000046">
    <property type="protein sequence ID" value="CAI9122318.1"/>
    <property type="molecule type" value="Genomic_DNA"/>
</dbReference>
<comment type="caution">
    <text evidence="1">The sequence shown here is derived from an EMBL/GenBank/DDBJ whole genome shotgun (WGS) entry which is preliminary data.</text>
</comment>
<evidence type="ECO:0008006" key="3">
    <source>
        <dbReference type="Google" id="ProtNLM"/>
    </source>
</evidence>